<dbReference type="Pfam" id="PF00196">
    <property type="entry name" value="GerE"/>
    <property type="match status" value="1"/>
</dbReference>
<proteinExistence type="predicted"/>
<dbReference type="PANTHER" id="PTHR44688">
    <property type="entry name" value="DNA-BINDING TRANSCRIPTIONAL ACTIVATOR DEVR_DOSR"/>
    <property type="match status" value="1"/>
</dbReference>
<dbReference type="InterPro" id="IPR036388">
    <property type="entry name" value="WH-like_DNA-bd_sf"/>
</dbReference>
<evidence type="ECO:0000256" key="2">
    <source>
        <dbReference type="ARBA" id="ARBA00023125"/>
    </source>
</evidence>
<dbReference type="RefSeq" id="WP_270076447.1">
    <property type="nucleotide sequence ID" value="NZ_CP115174.1"/>
</dbReference>
<dbReference type="CDD" id="cd17537">
    <property type="entry name" value="REC_FixJ"/>
    <property type="match status" value="1"/>
</dbReference>
<evidence type="ECO:0000259" key="6">
    <source>
        <dbReference type="PROSITE" id="PS50043"/>
    </source>
</evidence>
<evidence type="ECO:0000256" key="5">
    <source>
        <dbReference type="SAM" id="MobiDB-lite"/>
    </source>
</evidence>
<feature type="modified residue" description="4-aspartylphosphate" evidence="4">
    <location>
        <position position="74"/>
    </location>
</feature>
<dbReference type="Pfam" id="PF00072">
    <property type="entry name" value="Response_reg"/>
    <property type="match status" value="1"/>
</dbReference>
<organism evidence="8 9">
    <name type="scientific">Sphingomonas abietis</name>
    <dbReference type="NCBI Taxonomy" id="3012344"/>
    <lineage>
        <taxon>Bacteria</taxon>
        <taxon>Pseudomonadati</taxon>
        <taxon>Pseudomonadota</taxon>
        <taxon>Alphaproteobacteria</taxon>
        <taxon>Sphingomonadales</taxon>
        <taxon>Sphingomonadaceae</taxon>
        <taxon>Sphingomonas</taxon>
    </lineage>
</organism>
<dbReference type="EMBL" id="CP115174">
    <property type="protein sequence ID" value="WBO21799.1"/>
    <property type="molecule type" value="Genomic_DNA"/>
</dbReference>
<evidence type="ECO:0000259" key="7">
    <source>
        <dbReference type="PROSITE" id="PS50110"/>
    </source>
</evidence>
<dbReference type="InterPro" id="IPR011006">
    <property type="entry name" value="CheY-like_superfamily"/>
</dbReference>
<evidence type="ECO:0000313" key="9">
    <source>
        <dbReference type="Proteomes" id="UP001210865"/>
    </source>
</evidence>
<keyword evidence="1" id="KW-0805">Transcription regulation</keyword>
<dbReference type="InterPro" id="IPR000792">
    <property type="entry name" value="Tscrpt_reg_LuxR_C"/>
</dbReference>
<dbReference type="PANTHER" id="PTHR44688:SF16">
    <property type="entry name" value="DNA-BINDING TRANSCRIPTIONAL ACTIVATOR DEVR_DOSR"/>
    <property type="match status" value="1"/>
</dbReference>
<dbReference type="PROSITE" id="PS50110">
    <property type="entry name" value="RESPONSE_REGULATORY"/>
    <property type="match status" value="1"/>
</dbReference>
<dbReference type="Proteomes" id="UP001210865">
    <property type="component" value="Chromosome"/>
</dbReference>
<keyword evidence="4" id="KW-0597">Phosphoprotein</keyword>
<dbReference type="SMART" id="SM00421">
    <property type="entry name" value="HTH_LUXR"/>
    <property type="match status" value="1"/>
</dbReference>
<keyword evidence="9" id="KW-1185">Reference proteome</keyword>
<sequence length="222" mass="24395">MDGTEFARTEPQDMSMTSASEPSAMVVIVDDDPLVRSSLDSLFRSVGYATRLYGSGREALSDDFSDTVTCVVTDVRMPEIGGFEFQTALSSRSAEIPVIFMTGHGDIPMSVRAMKAGAVDFLSKPFRDQDMLDAVGAAMERARQHRETNRGNVEAKTLYETLTPREREVMDGVVRGLLNKQVAGELGIAEMTVKLHRLSLMRKMGVKTVPDLLRLSDLIKSA</sequence>
<dbReference type="InterPro" id="IPR001789">
    <property type="entry name" value="Sig_transdc_resp-reg_receiver"/>
</dbReference>
<keyword evidence="2" id="KW-0238">DNA-binding</keyword>
<dbReference type="PROSITE" id="PS00622">
    <property type="entry name" value="HTH_LUXR_1"/>
    <property type="match status" value="1"/>
</dbReference>
<dbReference type="PRINTS" id="PR00038">
    <property type="entry name" value="HTHLUXR"/>
</dbReference>
<keyword evidence="3" id="KW-0804">Transcription</keyword>
<dbReference type="Gene3D" id="3.40.50.2300">
    <property type="match status" value="1"/>
</dbReference>
<accession>A0ABY7NJZ4</accession>
<dbReference type="SMART" id="SM00448">
    <property type="entry name" value="REC"/>
    <property type="match status" value="1"/>
</dbReference>
<feature type="region of interest" description="Disordered" evidence="5">
    <location>
        <begin position="1"/>
        <end position="20"/>
    </location>
</feature>
<protein>
    <submittedName>
        <fullName evidence="8">Response regulator</fullName>
    </submittedName>
</protein>
<feature type="domain" description="Response regulatory" evidence="7">
    <location>
        <begin position="25"/>
        <end position="139"/>
    </location>
</feature>
<evidence type="ECO:0000256" key="4">
    <source>
        <dbReference type="PROSITE-ProRule" id="PRU00169"/>
    </source>
</evidence>
<evidence type="ECO:0000313" key="8">
    <source>
        <dbReference type="EMBL" id="WBO21799.1"/>
    </source>
</evidence>
<dbReference type="SUPFAM" id="SSF52172">
    <property type="entry name" value="CheY-like"/>
    <property type="match status" value="1"/>
</dbReference>
<dbReference type="CDD" id="cd06170">
    <property type="entry name" value="LuxR_C_like"/>
    <property type="match status" value="1"/>
</dbReference>
<feature type="compositionally biased region" description="Basic and acidic residues" evidence="5">
    <location>
        <begin position="1"/>
        <end position="11"/>
    </location>
</feature>
<reference evidence="8 9" key="1">
    <citation type="submission" date="2022-12" db="EMBL/GenBank/DDBJ databases">
        <title>Sphingomonas abieness sp. nov., an endophytic bacterium isolated from Abies koreana.</title>
        <authorList>
            <person name="Jiang L."/>
            <person name="Lee J."/>
        </authorList>
    </citation>
    <scope>NUCLEOTIDE SEQUENCE [LARGE SCALE GENOMIC DNA]</scope>
    <source>
        <strain evidence="9">PAMB 00755</strain>
    </source>
</reference>
<feature type="domain" description="HTH luxR-type" evidence="6">
    <location>
        <begin position="155"/>
        <end position="220"/>
    </location>
</feature>
<dbReference type="PROSITE" id="PS50043">
    <property type="entry name" value="HTH_LUXR_2"/>
    <property type="match status" value="1"/>
</dbReference>
<evidence type="ECO:0000256" key="1">
    <source>
        <dbReference type="ARBA" id="ARBA00023015"/>
    </source>
</evidence>
<name>A0ABY7NJZ4_9SPHN</name>
<dbReference type="Gene3D" id="1.10.10.10">
    <property type="entry name" value="Winged helix-like DNA-binding domain superfamily/Winged helix DNA-binding domain"/>
    <property type="match status" value="1"/>
</dbReference>
<gene>
    <name evidence="8" type="ORF">PBT88_16750</name>
</gene>
<evidence type="ECO:0000256" key="3">
    <source>
        <dbReference type="ARBA" id="ARBA00023163"/>
    </source>
</evidence>